<dbReference type="GO" id="GO:0008270">
    <property type="term" value="F:zinc ion binding"/>
    <property type="evidence" value="ECO:0007669"/>
    <property type="project" value="UniProtKB-KW"/>
</dbReference>
<dbReference type="Gene3D" id="6.10.250.240">
    <property type="match status" value="1"/>
</dbReference>
<gene>
    <name evidence="8" type="ORF">MNBD_GAMMA20-2477</name>
</gene>
<evidence type="ECO:0000256" key="3">
    <source>
        <dbReference type="ARBA" id="ARBA00022771"/>
    </source>
</evidence>
<dbReference type="Pfam" id="PF13662">
    <property type="entry name" value="Toprim_4"/>
    <property type="match status" value="1"/>
</dbReference>
<dbReference type="AlphaFoldDB" id="A0A3B1A9A5"/>
<keyword evidence="5" id="KW-0233">DNA recombination</keyword>
<dbReference type="GO" id="GO:0006281">
    <property type="term" value="P:DNA repair"/>
    <property type="evidence" value="ECO:0007669"/>
    <property type="project" value="UniProtKB-KW"/>
</dbReference>
<dbReference type="GO" id="GO:0003677">
    <property type="term" value="F:DNA binding"/>
    <property type="evidence" value="ECO:0007669"/>
    <property type="project" value="InterPro"/>
</dbReference>
<dbReference type="PROSITE" id="PS50880">
    <property type="entry name" value="TOPRIM"/>
    <property type="match status" value="1"/>
</dbReference>
<dbReference type="PANTHER" id="PTHR30446:SF0">
    <property type="entry name" value="RECOMBINATION PROTEIN RECR"/>
    <property type="match status" value="1"/>
</dbReference>
<dbReference type="GO" id="GO:0006310">
    <property type="term" value="P:DNA recombination"/>
    <property type="evidence" value="ECO:0007669"/>
    <property type="project" value="UniProtKB-KW"/>
</dbReference>
<dbReference type="NCBIfam" id="TIGR00615">
    <property type="entry name" value="recR"/>
    <property type="match status" value="1"/>
</dbReference>
<dbReference type="Gene3D" id="3.40.1360.10">
    <property type="match status" value="1"/>
</dbReference>
<dbReference type="InterPro" id="IPR015967">
    <property type="entry name" value="Rcmb_RecR_Znf"/>
</dbReference>
<organism evidence="8">
    <name type="scientific">hydrothermal vent metagenome</name>
    <dbReference type="NCBI Taxonomy" id="652676"/>
    <lineage>
        <taxon>unclassified sequences</taxon>
        <taxon>metagenomes</taxon>
        <taxon>ecological metagenomes</taxon>
    </lineage>
</organism>
<dbReference type="Pfam" id="PF21176">
    <property type="entry name" value="RecR_HhH"/>
    <property type="match status" value="1"/>
</dbReference>
<evidence type="ECO:0000313" key="8">
    <source>
        <dbReference type="EMBL" id="VAW96603.1"/>
    </source>
</evidence>
<evidence type="ECO:0000256" key="4">
    <source>
        <dbReference type="ARBA" id="ARBA00022833"/>
    </source>
</evidence>
<dbReference type="InterPro" id="IPR023627">
    <property type="entry name" value="Rcmb_RecR"/>
</dbReference>
<keyword evidence="2" id="KW-0227">DNA damage</keyword>
<dbReference type="PROSITE" id="PS01300">
    <property type="entry name" value="RECR"/>
    <property type="match status" value="1"/>
</dbReference>
<reference evidence="8" key="1">
    <citation type="submission" date="2018-06" db="EMBL/GenBank/DDBJ databases">
        <authorList>
            <person name="Zhirakovskaya E."/>
        </authorList>
    </citation>
    <scope>NUCLEOTIDE SEQUENCE</scope>
</reference>
<dbReference type="HAMAP" id="MF_00017">
    <property type="entry name" value="RecR"/>
    <property type="match status" value="1"/>
</dbReference>
<name>A0A3B1A9A5_9ZZZZ</name>
<dbReference type="PANTHER" id="PTHR30446">
    <property type="entry name" value="RECOMBINATION PROTEIN RECR"/>
    <property type="match status" value="1"/>
</dbReference>
<evidence type="ECO:0000256" key="6">
    <source>
        <dbReference type="ARBA" id="ARBA00023204"/>
    </source>
</evidence>
<evidence type="ECO:0000259" key="7">
    <source>
        <dbReference type="PROSITE" id="PS50880"/>
    </source>
</evidence>
<dbReference type="Pfam" id="PF21175">
    <property type="entry name" value="RecR_C"/>
    <property type="match status" value="1"/>
</dbReference>
<dbReference type="FunFam" id="3.40.1360.10:FF:000001">
    <property type="entry name" value="Recombination protein RecR"/>
    <property type="match status" value="1"/>
</dbReference>
<dbReference type="InterPro" id="IPR034137">
    <property type="entry name" value="TOPRIM_RecR"/>
</dbReference>
<sequence>MALRYHFNSLLLINILEFSPLICRLIEDLRCLPGVGPKSAQRMAFHLLEHDREGAVQLARSLQETVEKIGHCHHCRTLSETDTCLLCANATRDHGLLCVVESPADVRAIEQSTAYRGLYFVLMGHLSPLDGIGPVEIGLDQLETRLAKGGISEVILATNPTVEGEATAHYIREIVHTQGIRSTRIAHGVPLGGELEYVDGGTLSHAFAGRREI</sequence>
<dbReference type="InterPro" id="IPR006171">
    <property type="entry name" value="TOPRIM_dom"/>
</dbReference>
<dbReference type="InterPro" id="IPR000093">
    <property type="entry name" value="DNA_Rcmb_RecR"/>
</dbReference>
<dbReference type="Gene3D" id="1.10.8.420">
    <property type="entry name" value="RecR Domain 1"/>
    <property type="match status" value="1"/>
</dbReference>
<dbReference type="EMBL" id="UOFU01000101">
    <property type="protein sequence ID" value="VAW96603.1"/>
    <property type="molecule type" value="Genomic_DNA"/>
</dbReference>
<dbReference type="CDD" id="cd01025">
    <property type="entry name" value="TOPRIM_recR"/>
    <property type="match status" value="1"/>
</dbReference>
<keyword evidence="4" id="KW-0862">Zinc</keyword>
<keyword evidence="1" id="KW-0479">Metal-binding</keyword>
<accession>A0A3B1A9A5</accession>
<protein>
    <submittedName>
        <fullName evidence="8">Recombination protein RecR</fullName>
    </submittedName>
</protein>
<dbReference type="SMART" id="SM00493">
    <property type="entry name" value="TOPRIM"/>
    <property type="match status" value="1"/>
</dbReference>
<keyword evidence="6" id="KW-0234">DNA repair</keyword>
<evidence type="ECO:0000256" key="5">
    <source>
        <dbReference type="ARBA" id="ARBA00023172"/>
    </source>
</evidence>
<feature type="domain" description="Toprim" evidence="7">
    <location>
        <begin position="95"/>
        <end position="190"/>
    </location>
</feature>
<keyword evidence="3" id="KW-0863">Zinc-finger</keyword>
<proteinExistence type="inferred from homology"/>
<evidence type="ECO:0000256" key="1">
    <source>
        <dbReference type="ARBA" id="ARBA00022723"/>
    </source>
</evidence>
<evidence type="ECO:0000256" key="2">
    <source>
        <dbReference type="ARBA" id="ARBA00022763"/>
    </source>
</evidence>
<dbReference type="SUPFAM" id="SSF111304">
    <property type="entry name" value="Recombination protein RecR"/>
    <property type="match status" value="1"/>
</dbReference>